<gene>
    <name evidence="6" type="primary">ccpA_3</name>
    <name evidence="6" type="ORF">IBLFYP30_02186</name>
</gene>
<sequence length="340" mass="38731">MKKNITYSDIAKYTNLSTATISRYFNSPENLTKETSLLIENALKELNYKKNKVAKIFSNGKTEFIGIIAPKLELHFYSYLLNSILNTYSRYGYKFLVFTSNGNIDEEKEYIDELLAYQIEGLIMISSCIPSIQLKDYNIPIVGIERESKYISSVDTNNYLGASLATNTLIENNCDVLIHINSPISEEIPSIDRIKAFENICLDKNIEHMVFYEVFNNDISDTTSKLFNIFKKIEAKYNGKKIGVFLSNDTLANYFIKILVKNNKSIPDDYEVIGFDDSPAAIESFIPLTSIKQDVNKITQNTLSILTEGIKINRKNKKGCLRVNKHVVIDPTIVKRESTL</sequence>
<dbReference type="SUPFAM" id="SSF53822">
    <property type="entry name" value="Periplasmic binding protein-like I"/>
    <property type="match status" value="1"/>
</dbReference>
<dbReference type="InterPro" id="IPR001761">
    <property type="entry name" value="Peripla_BP/Lac1_sug-bd_dom"/>
</dbReference>
<evidence type="ECO:0000256" key="1">
    <source>
        <dbReference type="ARBA" id="ARBA00022491"/>
    </source>
</evidence>
<accession>A0A6N3DL38</accession>
<keyword evidence="2" id="KW-0805">Transcription regulation</keyword>
<evidence type="ECO:0000256" key="4">
    <source>
        <dbReference type="ARBA" id="ARBA00023163"/>
    </source>
</evidence>
<evidence type="ECO:0000313" key="6">
    <source>
        <dbReference type="EMBL" id="VYU26473.1"/>
    </source>
</evidence>
<evidence type="ECO:0000256" key="3">
    <source>
        <dbReference type="ARBA" id="ARBA00023125"/>
    </source>
</evidence>
<dbReference type="PANTHER" id="PTHR30146:SF95">
    <property type="entry name" value="RIBOSE OPERON REPRESSOR"/>
    <property type="match status" value="1"/>
</dbReference>
<dbReference type="Pfam" id="PF13377">
    <property type="entry name" value="Peripla_BP_3"/>
    <property type="match status" value="1"/>
</dbReference>
<keyword evidence="3" id="KW-0238">DNA-binding</keyword>
<dbReference type="SMART" id="SM00354">
    <property type="entry name" value="HTH_LACI"/>
    <property type="match status" value="1"/>
</dbReference>
<dbReference type="InterPro" id="IPR000843">
    <property type="entry name" value="HTH_LacI"/>
</dbReference>
<dbReference type="InterPro" id="IPR010982">
    <property type="entry name" value="Lambda_DNA-bd_dom_sf"/>
</dbReference>
<dbReference type="GO" id="GO:0003700">
    <property type="term" value="F:DNA-binding transcription factor activity"/>
    <property type="evidence" value="ECO:0007669"/>
    <property type="project" value="TreeGrafter"/>
</dbReference>
<dbReference type="InterPro" id="IPR046335">
    <property type="entry name" value="LacI/GalR-like_sensor"/>
</dbReference>
<dbReference type="CDD" id="cd01392">
    <property type="entry name" value="HTH_LacI"/>
    <property type="match status" value="1"/>
</dbReference>
<dbReference type="Pfam" id="PF00356">
    <property type="entry name" value="LacI"/>
    <property type="match status" value="1"/>
</dbReference>
<dbReference type="GO" id="GO:0000976">
    <property type="term" value="F:transcription cis-regulatory region binding"/>
    <property type="evidence" value="ECO:0007669"/>
    <property type="project" value="TreeGrafter"/>
</dbReference>
<dbReference type="InterPro" id="IPR028082">
    <property type="entry name" value="Peripla_BP_I"/>
</dbReference>
<evidence type="ECO:0000256" key="2">
    <source>
        <dbReference type="ARBA" id="ARBA00023015"/>
    </source>
</evidence>
<keyword evidence="1" id="KW-0678">Repressor</keyword>
<dbReference type="EMBL" id="CACRUE010000033">
    <property type="protein sequence ID" value="VYU26473.1"/>
    <property type="molecule type" value="Genomic_DNA"/>
</dbReference>
<dbReference type="Pfam" id="PF00532">
    <property type="entry name" value="Peripla_BP_1"/>
    <property type="match status" value="1"/>
</dbReference>
<evidence type="ECO:0000259" key="5">
    <source>
        <dbReference type="PROSITE" id="PS50932"/>
    </source>
</evidence>
<reference evidence="6" key="1">
    <citation type="submission" date="2019-11" db="EMBL/GenBank/DDBJ databases">
        <authorList>
            <person name="Feng L."/>
        </authorList>
    </citation>
    <scope>NUCLEOTIDE SEQUENCE</scope>
    <source>
        <strain evidence="6">IbartlettiiLFYP30</strain>
    </source>
</reference>
<keyword evidence="4" id="KW-0804">Transcription</keyword>
<dbReference type="SUPFAM" id="SSF47413">
    <property type="entry name" value="lambda repressor-like DNA-binding domains"/>
    <property type="match status" value="1"/>
</dbReference>
<dbReference type="PROSITE" id="PS50932">
    <property type="entry name" value="HTH_LACI_2"/>
    <property type="match status" value="1"/>
</dbReference>
<dbReference type="Gene3D" id="1.10.260.40">
    <property type="entry name" value="lambda repressor-like DNA-binding domains"/>
    <property type="match status" value="1"/>
</dbReference>
<dbReference type="Gene3D" id="3.40.50.2300">
    <property type="match status" value="2"/>
</dbReference>
<protein>
    <submittedName>
        <fullName evidence="6">Catabolite control protein A</fullName>
    </submittedName>
</protein>
<organism evidence="6">
    <name type="scientific">Intestinibacter bartlettii</name>
    <dbReference type="NCBI Taxonomy" id="261299"/>
    <lineage>
        <taxon>Bacteria</taxon>
        <taxon>Bacillati</taxon>
        <taxon>Bacillota</taxon>
        <taxon>Clostridia</taxon>
        <taxon>Peptostreptococcales</taxon>
        <taxon>Peptostreptococcaceae</taxon>
        <taxon>Intestinibacter</taxon>
    </lineage>
</organism>
<name>A0A6N3DL38_9FIRM</name>
<dbReference type="AlphaFoldDB" id="A0A6N3DL38"/>
<feature type="domain" description="HTH lacI-type" evidence="5">
    <location>
        <begin position="5"/>
        <end position="59"/>
    </location>
</feature>
<dbReference type="PANTHER" id="PTHR30146">
    <property type="entry name" value="LACI-RELATED TRANSCRIPTIONAL REPRESSOR"/>
    <property type="match status" value="1"/>
</dbReference>
<dbReference type="RefSeq" id="WP_024037235.1">
    <property type="nucleotide sequence ID" value="NZ_CACRUE010000033.1"/>
</dbReference>
<proteinExistence type="predicted"/>